<sequence length="100" mass="11098">MSDVINLDDRRKTKPAVAHVDRVLTVFGREYGLRRTFWSSNPARGWLTVRDARGEMMFARVGDLPDATVVSLIEAWMDGYSVGRKEAARTAARGGTGDIV</sequence>
<accession>A0A8I2C0Z8</accession>
<dbReference type="AlphaFoldDB" id="A0A8I2C0Z8"/>
<dbReference type="Proteomes" id="UP000673383">
    <property type="component" value="Unassembled WGS sequence"/>
</dbReference>
<protein>
    <submittedName>
        <fullName evidence="1">Uncharacterized protein</fullName>
    </submittedName>
</protein>
<comment type="caution">
    <text evidence="1">The sequence shown here is derived from an EMBL/GenBank/DDBJ whole genome shotgun (WGS) entry which is preliminary data.</text>
</comment>
<proteinExistence type="predicted"/>
<organism evidence="1 2">
    <name type="scientific">Bradyrhizobium elkanii</name>
    <dbReference type="NCBI Taxonomy" id="29448"/>
    <lineage>
        <taxon>Bacteria</taxon>
        <taxon>Pseudomonadati</taxon>
        <taxon>Pseudomonadota</taxon>
        <taxon>Alphaproteobacteria</taxon>
        <taxon>Hyphomicrobiales</taxon>
        <taxon>Nitrobacteraceae</taxon>
        <taxon>Bradyrhizobium</taxon>
    </lineage>
</organism>
<evidence type="ECO:0000313" key="1">
    <source>
        <dbReference type="EMBL" id="MBP1294290.1"/>
    </source>
</evidence>
<dbReference type="RefSeq" id="WP_209944310.1">
    <property type="nucleotide sequence ID" value="NZ_JAFICZ010000001.1"/>
</dbReference>
<evidence type="ECO:0000313" key="2">
    <source>
        <dbReference type="Proteomes" id="UP000673383"/>
    </source>
</evidence>
<dbReference type="EMBL" id="JAFICZ010000001">
    <property type="protein sequence ID" value="MBP1294290.1"/>
    <property type="molecule type" value="Genomic_DNA"/>
</dbReference>
<reference evidence="1" key="1">
    <citation type="submission" date="2021-02" db="EMBL/GenBank/DDBJ databases">
        <title>Genomic Encyclopedia of Type Strains, Phase IV (KMG-V): Genome sequencing to study the core and pangenomes of soil and plant-associated prokaryotes.</title>
        <authorList>
            <person name="Whitman W."/>
        </authorList>
    </citation>
    <scope>NUCLEOTIDE SEQUENCE</scope>
    <source>
        <strain evidence="1">USDA 406</strain>
    </source>
</reference>
<name>A0A8I2C0Z8_BRAEL</name>
<gene>
    <name evidence="1" type="ORF">JOH49_004043</name>
</gene>